<comment type="caution">
    <text evidence="2">The sequence shown here is derived from an EMBL/GenBank/DDBJ whole genome shotgun (WGS) entry which is preliminary data.</text>
</comment>
<name>A0A164S8Y2_9CRUS</name>
<protein>
    <submittedName>
        <fullName evidence="2">Uncharacterized protein</fullName>
    </submittedName>
</protein>
<reference evidence="2 3" key="1">
    <citation type="submission" date="2016-03" db="EMBL/GenBank/DDBJ databases">
        <title>EvidentialGene: Evidence-directed Construction of Genes on Genomes.</title>
        <authorList>
            <person name="Gilbert D.G."/>
            <person name="Choi J.-H."/>
            <person name="Mockaitis K."/>
            <person name="Colbourne J."/>
            <person name="Pfrender M."/>
        </authorList>
    </citation>
    <scope>NUCLEOTIDE SEQUENCE [LARGE SCALE GENOMIC DNA]</scope>
    <source>
        <strain evidence="2 3">Xinb3</strain>
        <tissue evidence="2">Complete organism</tissue>
    </source>
</reference>
<evidence type="ECO:0000313" key="3">
    <source>
        <dbReference type="Proteomes" id="UP000076858"/>
    </source>
</evidence>
<proteinExistence type="predicted"/>
<feature type="region of interest" description="Disordered" evidence="1">
    <location>
        <begin position="25"/>
        <end position="62"/>
    </location>
</feature>
<evidence type="ECO:0000313" key="2">
    <source>
        <dbReference type="EMBL" id="KZS09373.1"/>
    </source>
</evidence>
<gene>
    <name evidence="2" type="ORF">APZ42_026479</name>
</gene>
<keyword evidence="3" id="KW-1185">Reference proteome</keyword>
<evidence type="ECO:0000256" key="1">
    <source>
        <dbReference type="SAM" id="MobiDB-lite"/>
    </source>
</evidence>
<dbReference type="Proteomes" id="UP000076858">
    <property type="component" value="Unassembled WGS sequence"/>
</dbReference>
<sequence length="62" mass="7428">MHKLRPADELADRYLRISHRLPTTRVYPPSRMSPHHIHISTINERPPKKKGGKKREEKWEGY</sequence>
<organism evidence="2 3">
    <name type="scientific">Daphnia magna</name>
    <dbReference type="NCBI Taxonomy" id="35525"/>
    <lineage>
        <taxon>Eukaryota</taxon>
        <taxon>Metazoa</taxon>
        <taxon>Ecdysozoa</taxon>
        <taxon>Arthropoda</taxon>
        <taxon>Crustacea</taxon>
        <taxon>Branchiopoda</taxon>
        <taxon>Diplostraca</taxon>
        <taxon>Cladocera</taxon>
        <taxon>Anomopoda</taxon>
        <taxon>Daphniidae</taxon>
        <taxon>Daphnia</taxon>
    </lineage>
</organism>
<dbReference type="EMBL" id="LRGB01002076">
    <property type="protein sequence ID" value="KZS09373.1"/>
    <property type="molecule type" value="Genomic_DNA"/>
</dbReference>
<dbReference type="AlphaFoldDB" id="A0A164S8Y2"/>
<accession>A0A164S8Y2</accession>